<gene>
    <name evidence="2" type="ORF">HYG85_16230</name>
</gene>
<keyword evidence="1" id="KW-1133">Transmembrane helix</keyword>
<feature type="transmembrane region" description="Helical" evidence="1">
    <location>
        <begin position="168"/>
        <end position="189"/>
    </location>
</feature>
<dbReference type="KEGG" id="vgu:HYG85_16230"/>
<dbReference type="Pfam" id="PF09605">
    <property type="entry name" value="Trep_Strep"/>
    <property type="match status" value="1"/>
</dbReference>
<dbReference type="EMBL" id="CP058561">
    <property type="protein sequence ID" value="QUH30368.1"/>
    <property type="molecule type" value="Genomic_DNA"/>
</dbReference>
<keyword evidence="1" id="KW-0472">Membrane</keyword>
<feature type="transmembrane region" description="Helical" evidence="1">
    <location>
        <begin position="41"/>
        <end position="61"/>
    </location>
</feature>
<keyword evidence="1" id="KW-0812">Transmembrane</keyword>
<name>A0A8J8SCZ4_9FIRM</name>
<evidence type="ECO:0000313" key="2">
    <source>
        <dbReference type="EMBL" id="QUH30368.1"/>
    </source>
</evidence>
<protein>
    <submittedName>
        <fullName evidence="2">MptD family putative ECF transporter S component</fullName>
    </submittedName>
</protein>
<feature type="transmembrane region" description="Helical" evidence="1">
    <location>
        <begin position="12"/>
        <end position="35"/>
    </location>
</feature>
<accession>A0A8J8SCZ4</accession>
<evidence type="ECO:0000256" key="1">
    <source>
        <dbReference type="SAM" id="Phobius"/>
    </source>
</evidence>
<dbReference type="InterPro" id="IPR011733">
    <property type="entry name" value="CHP02185_IM"/>
</dbReference>
<dbReference type="RefSeq" id="WP_212690539.1">
    <property type="nucleotide sequence ID" value="NZ_CP058561.1"/>
</dbReference>
<dbReference type="Proteomes" id="UP000677305">
    <property type="component" value="Chromosome"/>
</dbReference>
<sequence>MERINRNKLTSKNLIAIGIYNAVFFALVLIIGMIVGIVPVFYLFFYAIGSIALGPVYMLIISRSPKKGTIVISGIIQGLIWTLMGLWHMVIFTTIGGILAEIIANIGQYRKKFYMVLSFVVFILGFYGTSFGVIIFFSDYYIKLSKELGGKADYITSIVNLVHGPMGVIAFIATIIGAVIGGVFGIKLLKKHFDREELSYNG</sequence>
<feature type="transmembrane region" description="Helical" evidence="1">
    <location>
        <begin position="114"/>
        <end position="137"/>
    </location>
</feature>
<dbReference type="AlphaFoldDB" id="A0A8J8SCZ4"/>
<feature type="transmembrane region" description="Helical" evidence="1">
    <location>
        <begin position="68"/>
        <end position="84"/>
    </location>
</feature>
<evidence type="ECO:0000313" key="3">
    <source>
        <dbReference type="Proteomes" id="UP000677305"/>
    </source>
</evidence>
<keyword evidence="3" id="KW-1185">Reference proteome</keyword>
<feature type="transmembrane region" description="Helical" evidence="1">
    <location>
        <begin position="90"/>
        <end position="107"/>
    </location>
</feature>
<reference evidence="2 3" key="1">
    <citation type="submission" date="2020-07" db="EMBL/GenBank/DDBJ databases">
        <title>Vallitalea guaymasensis genome.</title>
        <authorList>
            <person name="Postec A."/>
        </authorList>
    </citation>
    <scope>NUCLEOTIDE SEQUENCE [LARGE SCALE GENOMIC DNA]</scope>
    <source>
        <strain evidence="2 3">Ra1766G1</strain>
    </source>
</reference>
<dbReference type="NCBIfam" id="TIGR02185">
    <property type="entry name" value="Trep_Strep"/>
    <property type="match status" value="1"/>
</dbReference>
<organism evidence="2 3">
    <name type="scientific">Vallitalea guaymasensis</name>
    <dbReference type="NCBI Taxonomy" id="1185412"/>
    <lineage>
        <taxon>Bacteria</taxon>
        <taxon>Bacillati</taxon>
        <taxon>Bacillota</taxon>
        <taxon>Clostridia</taxon>
        <taxon>Lachnospirales</taxon>
        <taxon>Vallitaleaceae</taxon>
        <taxon>Vallitalea</taxon>
    </lineage>
</organism>
<proteinExistence type="predicted"/>